<comment type="caution">
    <text evidence="1">The sequence shown here is derived from an EMBL/GenBank/DDBJ whole genome shotgun (WGS) entry which is preliminary data.</text>
</comment>
<name>A0ACA9RWF9_9GLOM</name>
<evidence type="ECO:0000313" key="2">
    <source>
        <dbReference type="Proteomes" id="UP000789920"/>
    </source>
</evidence>
<protein>
    <submittedName>
        <fullName evidence="1">11343_t:CDS:1</fullName>
    </submittedName>
</protein>
<sequence length="247" mass="27310">FYPQNKTQESVLASFATEDVLQVTGKFQIIENMDEDGKKYPVILSEVVHLAIDPSNLPIFPILINMTAVAVELPQIESDNIILAIETKDYVDQDYVTQKLEYCHLKSAQHLALTTSSVKVGSVLFISGELMLMMICNNYIVHLHTISFAETQKSGVNLKTPTNLPWLNETPANKSNNKPAFLNQVPTNRVTALLNETPTNKPDAETTAQSKPLTNESSAETAAQDELLSEESCTKSTTRTIATRIRG</sequence>
<organism evidence="1 2">
    <name type="scientific">Racocetra persica</name>
    <dbReference type="NCBI Taxonomy" id="160502"/>
    <lineage>
        <taxon>Eukaryota</taxon>
        <taxon>Fungi</taxon>
        <taxon>Fungi incertae sedis</taxon>
        <taxon>Mucoromycota</taxon>
        <taxon>Glomeromycotina</taxon>
        <taxon>Glomeromycetes</taxon>
        <taxon>Diversisporales</taxon>
        <taxon>Gigasporaceae</taxon>
        <taxon>Racocetra</taxon>
    </lineage>
</organism>
<feature type="non-terminal residue" evidence="1">
    <location>
        <position position="1"/>
    </location>
</feature>
<accession>A0ACA9RWF9</accession>
<evidence type="ECO:0000313" key="1">
    <source>
        <dbReference type="EMBL" id="CAG8814860.1"/>
    </source>
</evidence>
<reference evidence="1" key="1">
    <citation type="submission" date="2021-06" db="EMBL/GenBank/DDBJ databases">
        <authorList>
            <person name="Kallberg Y."/>
            <person name="Tangrot J."/>
            <person name="Rosling A."/>
        </authorList>
    </citation>
    <scope>NUCLEOTIDE SEQUENCE</scope>
    <source>
        <strain evidence="1">MA461A</strain>
    </source>
</reference>
<dbReference type="EMBL" id="CAJVQC010076653">
    <property type="protein sequence ID" value="CAG8814860.1"/>
    <property type="molecule type" value="Genomic_DNA"/>
</dbReference>
<dbReference type="Proteomes" id="UP000789920">
    <property type="component" value="Unassembled WGS sequence"/>
</dbReference>
<keyword evidence="2" id="KW-1185">Reference proteome</keyword>
<feature type="non-terminal residue" evidence="1">
    <location>
        <position position="247"/>
    </location>
</feature>
<proteinExistence type="predicted"/>
<gene>
    <name evidence="1" type="ORF">RPERSI_LOCUS24087</name>
</gene>